<evidence type="ECO:0000256" key="2">
    <source>
        <dbReference type="ARBA" id="ARBA00022771"/>
    </source>
</evidence>
<sequence>MSDDTPRYLSQLVDRELDGALQRKQRFMSFKDISPRLNRGLLRNLNVANIPASQPSNRTEWLNIVHAMDSIVVVTHLLENLRSTRVAIFDAYILGDTLSPIFEWLLYMHPHAHNCDAEATKAAISRYGWASPVWSSRFDIFICHFFVAMCCVPYGLDALIGLPESAISYIFDIWHIRTSRLAKDQAPDEHTATVIWALMRLYGKIDDKDRISSEIMSKGMPAIRTIIRRLRAVAAAPPNLNVEEAQYLVLVAACLLQQAPAVSLLRPLLWLISPLLRLVHHPQAMPHTANIGKNCETTPRLEVYANNVWHSLFYLLPELRGTRDIVRLIRGGLLQIAFDYLTRWVQLRDSVYEYSLSSLVSYIILPALMFPSVAKAVDDEVERHKLWLPDSDPAANLESHKKWRDMLTHLRMVTQEYLVYKSAVKSIRFCHNNSCLRSHDQHELKRCACGRVYYCSKSCQAADRHRHKAICQYIRIVTESYAFRIDRRSDVYFVRHFIEQIMCMREQARESDVEDSTGLRDFSSTVKISHPPEGSSGLLYVPVTIGWDRRITLIFPSPIL</sequence>
<evidence type="ECO:0000256" key="4">
    <source>
        <dbReference type="PROSITE-ProRule" id="PRU00134"/>
    </source>
</evidence>
<dbReference type="InterPro" id="IPR002893">
    <property type="entry name" value="Znf_MYND"/>
</dbReference>
<keyword evidence="3" id="KW-0862">Zinc</keyword>
<dbReference type="AlphaFoldDB" id="D8QFW1"/>
<accession>D8QFW1</accession>
<reference evidence="6 7" key="1">
    <citation type="journal article" date="2010" name="Nat. Biotechnol.">
        <title>Genome sequence of the model mushroom Schizophyllum commune.</title>
        <authorList>
            <person name="Ohm R.A."/>
            <person name="de Jong J.F."/>
            <person name="Lugones L.G."/>
            <person name="Aerts A."/>
            <person name="Kothe E."/>
            <person name="Stajich J.E."/>
            <person name="de Vries R.P."/>
            <person name="Record E."/>
            <person name="Levasseur A."/>
            <person name="Baker S.E."/>
            <person name="Bartholomew K.A."/>
            <person name="Coutinho P.M."/>
            <person name="Erdmann S."/>
            <person name="Fowler T.J."/>
            <person name="Gathman A.C."/>
            <person name="Lombard V."/>
            <person name="Henrissat B."/>
            <person name="Knabe N."/>
            <person name="Kuees U."/>
            <person name="Lilly W.W."/>
            <person name="Lindquist E."/>
            <person name="Lucas S."/>
            <person name="Magnuson J.K."/>
            <person name="Piumi F."/>
            <person name="Raudaskoski M."/>
            <person name="Salamov A."/>
            <person name="Schmutz J."/>
            <person name="Schwarze F.W.M.R."/>
            <person name="vanKuyk P.A."/>
            <person name="Horton J.S."/>
            <person name="Grigoriev I.V."/>
            <person name="Woesten H.A.B."/>
        </authorList>
    </citation>
    <scope>NUCLEOTIDE SEQUENCE [LARGE SCALE GENOMIC DNA]</scope>
    <source>
        <strain evidence="7">H4-8 / FGSC 9210</strain>
    </source>
</reference>
<dbReference type="Gene3D" id="6.10.140.2220">
    <property type="match status" value="1"/>
</dbReference>
<dbReference type="RefSeq" id="XP_003028389.1">
    <property type="nucleotide sequence ID" value="XM_003028343.1"/>
</dbReference>
<keyword evidence="2 4" id="KW-0863">Zinc-finger</keyword>
<keyword evidence="7" id="KW-1185">Reference proteome</keyword>
<dbReference type="Pfam" id="PF01753">
    <property type="entry name" value="zf-MYND"/>
    <property type="match status" value="1"/>
</dbReference>
<evidence type="ECO:0000256" key="3">
    <source>
        <dbReference type="ARBA" id="ARBA00022833"/>
    </source>
</evidence>
<dbReference type="VEuPathDB" id="FungiDB:SCHCODRAFT_02692417"/>
<evidence type="ECO:0000313" key="6">
    <source>
        <dbReference type="EMBL" id="EFI93486.1"/>
    </source>
</evidence>
<dbReference type="SUPFAM" id="SSF144232">
    <property type="entry name" value="HIT/MYND zinc finger-like"/>
    <property type="match status" value="1"/>
</dbReference>
<dbReference type="GO" id="GO:0008270">
    <property type="term" value="F:zinc ion binding"/>
    <property type="evidence" value="ECO:0007669"/>
    <property type="project" value="UniProtKB-KW"/>
</dbReference>
<dbReference type="OrthoDB" id="3064659at2759"/>
<name>D8QFW1_SCHCM</name>
<dbReference type="GeneID" id="9592159"/>
<dbReference type="Proteomes" id="UP000007431">
    <property type="component" value="Unassembled WGS sequence"/>
</dbReference>
<dbReference type="EMBL" id="GL377311">
    <property type="protein sequence ID" value="EFI93486.1"/>
    <property type="molecule type" value="Genomic_DNA"/>
</dbReference>
<feature type="non-terminal residue" evidence="6">
    <location>
        <position position="560"/>
    </location>
</feature>
<dbReference type="PROSITE" id="PS50865">
    <property type="entry name" value="ZF_MYND_2"/>
    <property type="match status" value="1"/>
</dbReference>
<evidence type="ECO:0000313" key="7">
    <source>
        <dbReference type="Proteomes" id="UP000007431"/>
    </source>
</evidence>
<dbReference type="KEGG" id="scm:SCHCO_02692417"/>
<gene>
    <name evidence="6" type="ORF">SCHCODRAFT_112758</name>
</gene>
<organism evidence="7">
    <name type="scientific">Schizophyllum commune (strain H4-8 / FGSC 9210)</name>
    <name type="common">Split gill fungus</name>
    <dbReference type="NCBI Taxonomy" id="578458"/>
    <lineage>
        <taxon>Eukaryota</taxon>
        <taxon>Fungi</taxon>
        <taxon>Dikarya</taxon>
        <taxon>Basidiomycota</taxon>
        <taxon>Agaricomycotina</taxon>
        <taxon>Agaricomycetes</taxon>
        <taxon>Agaricomycetidae</taxon>
        <taxon>Agaricales</taxon>
        <taxon>Schizophyllaceae</taxon>
        <taxon>Schizophyllum</taxon>
    </lineage>
</organism>
<dbReference type="Gene3D" id="1.10.220.160">
    <property type="match status" value="1"/>
</dbReference>
<protein>
    <recommendedName>
        <fullName evidence="5">MYND-type domain-containing protein</fullName>
    </recommendedName>
</protein>
<evidence type="ECO:0000259" key="5">
    <source>
        <dbReference type="PROSITE" id="PS50865"/>
    </source>
</evidence>
<feature type="domain" description="MYND-type" evidence="5">
    <location>
        <begin position="432"/>
        <end position="471"/>
    </location>
</feature>
<keyword evidence="1" id="KW-0479">Metal-binding</keyword>
<dbReference type="HOGENOM" id="CLU_491884_0_0_1"/>
<dbReference type="InParanoid" id="D8QFW1"/>
<evidence type="ECO:0000256" key="1">
    <source>
        <dbReference type="ARBA" id="ARBA00022723"/>
    </source>
</evidence>
<proteinExistence type="predicted"/>